<keyword evidence="2" id="KW-1185">Reference proteome</keyword>
<dbReference type="RefSeq" id="WP_218576998.1">
    <property type="nucleotide sequence ID" value="NZ_BLPG01000001.1"/>
</dbReference>
<protein>
    <recommendedName>
        <fullName evidence="3">Pyridoxamine 5'-phosphate oxidase putative domain-containing protein</fullName>
    </recommendedName>
</protein>
<evidence type="ECO:0000313" key="2">
    <source>
        <dbReference type="Proteomes" id="UP000482960"/>
    </source>
</evidence>
<reference evidence="1 2" key="1">
    <citation type="submission" date="2020-03" db="EMBL/GenBank/DDBJ databases">
        <title>Whole genome shotgun sequence of Phytohabitans rumicis NBRC 108638.</title>
        <authorList>
            <person name="Komaki H."/>
            <person name="Tamura T."/>
        </authorList>
    </citation>
    <scope>NUCLEOTIDE SEQUENCE [LARGE SCALE GENOMIC DNA]</scope>
    <source>
        <strain evidence="1 2">NBRC 108638</strain>
    </source>
</reference>
<dbReference type="EMBL" id="BLPG01000001">
    <property type="protein sequence ID" value="GFJ87127.1"/>
    <property type="molecule type" value="Genomic_DNA"/>
</dbReference>
<name>A0A6V8KZ54_9ACTN</name>
<dbReference type="InterPro" id="IPR024747">
    <property type="entry name" value="Pyridox_Oxase-rel"/>
</dbReference>
<comment type="caution">
    <text evidence="1">The sequence shown here is derived from an EMBL/GenBank/DDBJ whole genome shotgun (WGS) entry which is preliminary data.</text>
</comment>
<dbReference type="InterPro" id="IPR012349">
    <property type="entry name" value="Split_barrel_FMN-bd"/>
</dbReference>
<organism evidence="1 2">
    <name type="scientific">Phytohabitans rumicis</name>
    <dbReference type="NCBI Taxonomy" id="1076125"/>
    <lineage>
        <taxon>Bacteria</taxon>
        <taxon>Bacillati</taxon>
        <taxon>Actinomycetota</taxon>
        <taxon>Actinomycetes</taxon>
        <taxon>Micromonosporales</taxon>
        <taxon>Micromonosporaceae</taxon>
    </lineage>
</organism>
<accession>A0A6V8KZ54</accession>
<dbReference type="Proteomes" id="UP000482960">
    <property type="component" value="Unassembled WGS sequence"/>
</dbReference>
<gene>
    <name evidence="1" type="ORF">Prum_007690</name>
</gene>
<reference evidence="1 2" key="2">
    <citation type="submission" date="2020-03" db="EMBL/GenBank/DDBJ databases">
        <authorList>
            <person name="Ichikawa N."/>
            <person name="Kimura A."/>
            <person name="Kitahashi Y."/>
            <person name="Uohara A."/>
        </authorList>
    </citation>
    <scope>NUCLEOTIDE SEQUENCE [LARGE SCALE GENOMIC DNA]</scope>
    <source>
        <strain evidence="1 2">NBRC 108638</strain>
    </source>
</reference>
<dbReference type="SUPFAM" id="SSF50475">
    <property type="entry name" value="FMN-binding split barrel"/>
    <property type="match status" value="1"/>
</dbReference>
<dbReference type="Gene3D" id="2.30.110.10">
    <property type="entry name" value="Electron Transport, Fmn-binding Protein, Chain A"/>
    <property type="match status" value="1"/>
</dbReference>
<dbReference type="Pfam" id="PF12900">
    <property type="entry name" value="Pyridox_ox_2"/>
    <property type="match status" value="1"/>
</dbReference>
<sequence>MTAPAVTLPQGDLRLLETDVAQRLLHGKELARLAYVAADGTPRVLPVMFHWNGEQIVVSSFAGALKNNAIRARPAVAFTIDTNSHPRRSC</sequence>
<evidence type="ECO:0008006" key="3">
    <source>
        <dbReference type="Google" id="ProtNLM"/>
    </source>
</evidence>
<proteinExistence type="predicted"/>
<dbReference type="AlphaFoldDB" id="A0A6V8KZ54"/>
<evidence type="ECO:0000313" key="1">
    <source>
        <dbReference type="EMBL" id="GFJ87127.1"/>
    </source>
</evidence>